<keyword evidence="2" id="KW-0645">Protease</keyword>
<evidence type="ECO:0000256" key="2">
    <source>
        <dbReference type="ARBA" id="ARBA00022670"/>
    </source>
</evidence>
<dbReference type="Pfam" id="PF00413">
    <property type="entry name" value="Peptidase_M10"/>
    <property type="match status" value="1"/>
</dbReference>
<dbReference type="SUPFAM" id="SSF55486">
    <property type="entry name" value="Metalloproteases ('zincins'), catalytic domain"/>
    <property type="match status" value="1"/>
</dbReference>
<dbReference type="InterPro" id="IPR001611">
    <property type="entry name" value="Leu-rich_rpt"/>
</dbReference>
<evidence type="ECO:0000256" key="6">
    <source>
        <dbReference type="ARBA" id="ARBA00022833"/>
    </source>
</evidence>
<dbReference type="InterPro" id="IPR032675">
    <property type="entry name" value="LRR_dom_sf"/>
</dbReference>
<evidence type="ECO:0000256" key="4">
    <source>
        <dbReference type="ARBA" id="ARBA00022737"/>
    </source>
</evidence>
<comment type="caution">
    <text evidence="9">The sequence shown here is derived from an EMBL/GenBank/DDBJ whole genome shotgun (WGS) entry which is preliminary data.</text>
</comment>
<dbReference type="InterPro" id="IPR002909">
    <property type="entry name" value="IPT_dom"/>
</dbReference>
<keyword evidence="3" id="KW-0479">Metal-binding</keyword>
<dbReference type="GO" id="GO:0008237">
    <property type="term" value="F:metallopeptidase activity"/>
    <property type="evidence" value="ECO:0007669"/>
    <property type="project" value="UniProtKB-KW"/>
</dbReference>
<evidence type="ECO:0000256" key="1">
    <source>
        <dbReference type="ARBA" id="ARBA00022614"/>
    </source>
</evidence>
<dbReference type="EMBL" id="JACGWS010000004">
    <property type="protein sequence ID" value="MBC8754666.1"/>
    <property type="molecule type" value="Genomic_DNA"/>
</dbReference>
<keyword evidence="1" id="KW-0433">Leucine-rich repeat</keyword>
<dbReference type="PANTHER" id="PTHR47566">
    <property type="match status" value="1"/>
</dbReference>
<protein>
    <submittedName>
        <fullName evidence="9">Matrixin family metalloprotease</fullName>
    </submittedName>
</protein>
<dbReference type="InterPro" id="IPR024079">
    <property type="entry name" value="MetalloPept_cat_dom_sf"/>
</dbReference>
<accession>A0ABR7Q7X2</accession>
<evidence type="ECO:0000259" key="7">
    <source>
        <dbReference type="Pfam" id="PF00413"/>
    </source>
</evidence>
<dbReference type="RefSeq" id="WP_187561716.1">
    <property type="nucleotide sequence ID" value="NZ_JACGWS010000004.1"/>
</dbReference>
<dbReference type="Gene3D" id="2.60.40.10">
    <property type="entry name" value="Immunoglobulins"/>
    <property type="match status" value="1"/>
</dbReference>
<dbReference type="InterPro" id="IPR001818">
    <property type="entry name" value="Pept_M10_metallopeptidase"/>
</dbReference>
<dbReference type="Gene3D" id="3.80.10.10">
    <property type="entry name" value="Ribonuclease Inhibitor"/>
    <property type="match status" value="5"/>
</dbReference>
<dbReference type="PROSITE" id="PS51450">
    <property type="entry name" value="LRR"/>
    <property type="match status" value="1"/>
</dbReference>
<evidence type="ECO:0000313" key="9">
    <source>
        <dbReference type="EMBL" id="MBC8754666.1"/>
    </source>
</evidence>
<evidence type="ECO:0000259" key="8">
    <source>
        <dbReference type="Pfam" id="PF01833"/>
    </source>
</evidence>
<dbReference type="Gene3D" id="3.40.390.10">
    <property type="entry name" value="Collagenase (Catalytic Domain)"/>
    <property type="match status" value="1"/>
</dbReference>
<dbReference type="InterPro" id="IPR014756">
    <property type="entry name" value="Ig_E-set"/>
</dbReference>
<keyword evidence="6" id="KW-0862">Zinc</keyword>
<gene>
    <name evidence="9" type="ORF">H2O64_08265</name>
</gene>
<name>A0ABR7Q7X2_9FLAO</name>
<dbReference type="InterPro" id="IPR052574">
    <property type="entry name" value="CDIRP"/>
</dbReference>
<dbReference type="InterPro" id="IPR013783">
    <property type="entry name" value="Ig-like_fold"/>
</dbReference>
<reference evidence="9 10" key="1">
    <citation type="submission" date="2020-07" db="EMBL/GenBank/DDBJ databases">
        <title>Description of Kordia aestuariivivens sp. nov., isolated from a tidal flat.</title>
        <authorList>
            <person name="Park S."/>
            <person name="Yoon J.-H."/>
        </authorList>
    </citation>
    <scope>NUCLEOTIDE SEQUENCE [LARGE SCALE GENOMIC DNA]</scope>
    <source>
        <strain evidence="9 10">YSTF-M3</strain>
    </source>
</reference>
<dbReference type="SUPFAM" id="SSF81296">
    <property type="entry name" value="E set domains"/>
    <property type="match status" value="1"/>
</dbReference>
<dbReference type="Proteomes" id="UP000619238">
    <property type="component" value="Unassembled WGS sequence"/>
</dbReference>
<evidence type="ECO:0000256" key="5">
    <source>
        <dbReference type="ARBA" id="ARBA00022801"/>
    </source>
</evidence>
<keyword evidence="10" id="KW-1185">Reference proteome</keyword>
<keyword evidence="5" id="KW-0378">Hydrolase</keyword>
<feature type="domain" description="Peptidase M10 metallopeptidase" evidence="7">
    <location>
        <begin position="311"/>
        <end position="462"/>
    </location>
</feature>
<feature type="domain" description="IPT/TIG" evidence="8">
    <location>
        <begin position="190"/>
        <end position="280"/>
    </location>
</feature>
<proteinExistence type="predicted"/>
<evidence type="ECO:0000256" key="3">
    <source>
        <dbReference type="ARBA" id="ARBA00022723"/>
    </source>
</evidence>
<evidence type="ECO:0000313" key="10">
    <source>
        <dbReference type="Proteomes" id="UP000619238"/>
    </source>
</evidence>
<keyword evidence="9" id="KW-0482">Metalloprotease</keyword>
<dbReference type="PANTHER" id="PTHR47566:SF1">
    <property type="entry name" value="PROTEIN NUD1"/>
    <property type="match status" value="1"/>
</dbReference>
<dbReference type="Pfam" id="PF01833">
    <property type="entry name" value="TIG"/>
    <property type="match status" value="1"/>
</dbReference>
<dbReference type="SUPFAM" id="SSF52058">
    <property type="entry name" value="L domain-like"/>
    <property type="match status" value="4"/>
</dbReference>
<organism evidence="9 10">
    <name type="scientific">Kordia aestuariivivens</name>
    <dbReference type="NCBI Taxonomy" id="2759037"/>
    <lineage>
        <taxon>Bacteria</taxon>
        <taxon>Pseudomonadati</taxon>
        <taxon>Bacteroidota</taxon>
        <taxon>Flavobacteriia</taxon>
        <taxon>Flavobacteriales</taxon>
        <taxon>Flavobacteriaceae</taxon>
        <taxon>Kordia</taxon>
    </lineage>
</organism>
<sequence>MKKQFSLLLFLIIGVFGFAQECSILMTPLSIQERTNEATHIIEGKVMASNAYWDVNKHNIYTVHTISTYKSFKGQSNVTFKVVTKGGKVDDHFQLTSSSAHLQPGMEGTFFMKNFRGQLAIAESLYELVGAAQGVVKYDKFTDKASDTFSKYSSLDGELYPSIRRATGYMERILQARPLQNRTMAILANPIVYSFSPLTATAGTQTVFTITGTNFGTDTGTVSFTNANDGGATYTTALDSQILSWSNTEIQVEIPYLAGTGSIVVTNTDNSSTTTTVPLTITYSHLNGTNGTVDYPSTLQDDNGSGGFTFDYHTDFDTSAAKTYFEGAFELWNCESGINFIFGSTTSTDQSIDDGINIVRFDNGSELASGVLGEVTTRYAGSCGTTGRAIVNEIDITWNDSTNWYYGSGDPSASEYDFKTVALHELGHAHQLGHVIDTDLIMHYSLGAGENKYNLGTDDINASVYTMSVFTQSPGCSITEMSSITLCCDDIIINTAPQDSDAAEDGSVQLTAAATNYDSVQWYVSTDGGTNYSTLSDDSNYSGTNSTTLTISNTPLSFDGYRYAAYFTNVCSETSSTSAATLTVTAYTAIPDANFEAALEALGYDDITSDGKVPTSLIESITSLNVENLNISDITGIEDFVALQELTIADNSITSLDLSNNLAIESIYAGNNQLTSINISNNTLLERLWVHESNLTSIDLSNNTALQVLSVSNNNLTSLDVSNNTAIYNLFASYNSLTSINVSNNTALQQFHVISNSLTALDVTNNTSMTNFQFHFNNLTEIDLSNNPALSFLSGRDNNLTSLDVSNNPVLAKIWCGGNVITSIDITNNPLITVFQMGGNALTYANLQNGANTNITGFSLANNPNLECITVDDAAYSTTNWTSVDATTSFSEEEYCSYTTIPDANFEAALEALGYDDISSDGQVPTVLIEVITNLNLSNRSIADLTGIEDFTALQKLNASDNNLTSVDLTNNTNLEELNISDNVNLTSLDVSSCVLLERINAEDNAFSTLDLSANTQLDALFVTDNDALTEIDLTTNSLLRVLTLDNLDNIASVDISQNVLMDSLKVTNNIILSDFNIKNGANTDIFFFLGNNNSSLTCILVDDASYSTSSWSAIDSQASFSDTYCRYTAIPDANFETALEALITDDVSGDGQVPTVLIEVLTSLDVRTLNISDLTGIEDFVSLEALYCSDNNLTSLHTSNLVSLQTLWAVANDLTTIDLTNNPDITDIRIEENNLTSIDLSNQTNLAILQIDRNELTSIDVSNSPSITRFRAYSNTISVIDLSNNPLLQEVRVSGNVLLSLNVQNGNNTNISNFSADDNEFLECILVDDASYSNTNWTAIDSQTIFNETACAIAYTAIPDTIFEATLEGLGYDDISGDGQVPTVYIEGVTSLDVSSLGVSDLTGIEDFTALVDLDAEVNNLTSLDLSTNLLIETIDLDSNDLVTLTLPANGSLVTFICNNNPNLTTVDFSGNTNLQTIQCGSNGLTSVNLNGLSALSSLALSGNSLSTIDISSATNLATFVIGNNTLTNIDLSNNTSLTYLNVESNNLSSLDISNNTALEYLILSENNITSIDVSSHTALVWLYAGNNLLTTIDVSSNILLEKLWVNENQLTSIDVSSNIILKELVCYNNSITSIDVSGNSFLSWFLVNDNALTSVNLQSGNNTNITNFASYNNPNLACVLVDDASYSNTNWTLIDNTTSFNETTCSTEYTVAIDVFLQGAALNPNTGEENLMRDDLRVAGLIPTTSPYTDGLTCEATVFDTTGNDAIVDWILIEVRDATDNTIVVHSQSALLQRDGDVVDVDGVSDVTLTLDSDTYYIAVQHRNHLGVMTATAVTLISGSINFTDANAEITYGSNAQTSSGMPSDVIAMWAGDCNEDNSLQYSGTSPDTPNILSAVLNDAGNFLNFPTYSITAYNTNDANMDGIIQYSGTNPDTPFVLQNVLAHPSNFLGFSTYQIIEQLPENTSN</sequence>
<keyword evidence="4" id="KW-0677">Repeat</keyword>